<evidence type="ECO:0000256" key="2">
    <source>
        <dbReference type="ARBA" id="ARBA00022448"/>
    </source>
</evidence>
<dbReference type="InterPro" id="IPR018043">
    <property type="entry name" value="Na/Gal_symport_CS"/>
</dbReference>
<feature type="transmembrane region" description="Helical" evidence="7">
    <location>
        <begin position="157"/>
        <end position="178"/>
    </location>
</feature>
<proteinExistence type="predicted"/>
<evidence type="ECO:0000256" key="4">
    <source>
        <dbReference type="ARBA" id="ARBA00022692"/>
    </source>
</evidence>
<evidence type="ECO:0000256" key="6">
    <source>
        <dbReference type="ARBA" id="ARBA00023136"/>
    </source>
</evidence>
<evidence type="ECO:0000256" key="7">
    <source>
        <dbReference type="SAM" id="Phobius"/>
    </source>
</evidence>
<accession>A0ABR7GI64</accession>
<feature type="transmembrane region" description="Helical" evidence="7">
    <location>
        <begin position="278"/>
        <end position="295"/>
    </location>
</feature>
<dbReference type="PANTHER" id="PTHR11328:SF24">
    <property type="entry name" value="MAJOR FACILITATOR SUPERFAMILY (MFS) PROFILE DOMAIN-CONTAINING PROTEIN"/>
    <property type="match status" value="1"/>
</dbReference>
<dbReference type="EMBL" id="JACOPG010000004">
    <property type="protein sequence ID" value="MBC5686984.1"/>
    <property type="molecule type" value="Genomic_DNA"/>
</dbReference>
<organism evidence="8 9">
    <name type="scientific">Roseburia lenta</name>
    <dbReference type="NCBI Taxonomy" id="2763061"/>
    <lineage>
        <taxon>Bacteria</taxon>
        <taxon>Bacillati</taxon>
        <taxon>Bacillota</taxon>
        <taxon>Clostridia</taxon>
        <taxon>Lachnospirales</taxon>
        <taxon>Lachnospiraceae</taxon>
        <taxon>Roseburia</taxon>
    </lineage>
</organism>
<keyword evidence="6 7" id="KW-0472">Membrane</keyword>
<dbReference type="Pfam" id="PF13347">
    <property type="entry name" value="MFS_2"/>
    <property type="match status" value="1"/>
</dbReference>
<feature type="transmembrane region" description="Helical" evidence="7">
    <location>
        <begin position="382"/>
        <end position="401"/>
    </location>
</feature>
<comment type="caution">
    <text evidence="8">The sequence shown here is derived from an EMBL/GenBank/DDBJ whole genome shotgun (WGS) entry which is preliminary data.</text>
</comment>
<name>A0ABR7GI64_9FIRM</name>
<dbReference type="PROSITE" id="PS00872">
    <property type="entry name" value="NA_GALACTOSIDE_SYMP"/>
    <property type="match status" value="1"/>
</dbReference>
<sequence length="461" mass="49231">MKKEKLDETVTMTEKLGANQKIGIMFCAMVSAVATGYVPGYINLYYTDTVGISMGAVAMILMITKITDGVTDIIMGMIVDRTNTRLGKARPWVLAGGIGIGVSIMLLFSCPASLSTSAKVAFCAGMYFLANPFFGTMASVSCGTLNNLLTADSKKRGVLGVFSAYGTLVPVVIIGLVVPKILSAMHESQAAYTTATLIFAVMSIVASIIGVACVRETVTERSKEQLVEKQPVKETLHELLHNKYFIFLALGTILYNLTSAPVATYYAKYVFHDVGVTTLINLPGMIMIFLLPFAVPMMNKFGKRNCVVGGMLLAAVGHTIIFFANDNLALFMLAKSVASIAVVPFTISLIPLTGEICDYALYRCGKPMDGTISSAATMGGKIGIGLAAGISGVMLAVSGYVSSSAETLVSQPVSAIFMIRILSSFYPAILFALAALCFYKIDLEKNGIAEIQKELREKGLR</sequence>
<feature type="transmembrane region" description="Helical" evidence="7">
    <location>
        <begin position="21"/>
        <end position="42"/>
    </location>
</feature>
<keyword evidence="9" id="KW-1185">Reference proteome</keyword>
<evidence type="ECO:0000256" key="3">
    <source>
        <dbReference type="ARBA" id="ARBA00022475"/>
    </source>
</evidence>
<feature type="transmembrane region" description="Helical" evidence="7">
    <location>
        <begin position="126"/>
        <end position="145"/>
    </location>
</feature>
<reference evidence="8 9" key="1">
    <citation type="submission" date="2020-08" db="EMBL/GenBank/DDBJ databases">
        <title>Genome public.</title>
        <authorList>
            <person name="Liu C."/>
            <person name="Sun Q."/>
        </authorList>
    </citation>
    <scope>NUCLEOTIDE SEQUENCE [LARGE SCALE GENOMIC DNA]</scope>
    <source>
        <strain evidence="8 9">NSJ-9</strain>
    </source>
</reference>
<keyword evidence="3" id="KW-1003">Cell membrane</keyword>
<evidence type="ECO:0000313" key="8">
    <source>
        <dbReference type="EMBL" id="MBC5686984.1"/>
    </source>
</evidence>
<keyword evidence="2" id="KW-0813">Transport</keyword>
<feature type="transmembrane region" description="Helical" evidence="7">
    <location>
        <begin position="54"/>
        <end position="79"/>
    </location>
</feature>
<dbReference type="InterPro" id="IPR039672">
    <property type="entry name" value="MFS_2"/>
</dbReference>
<feature type="transmembrane region" description="Helical" evidence="7">
    <location>
        <begin position="413"/>
        <end position="439"/>
    </location>
</feature>
<feature type="transmembrane region" description="Helical" evidence="7">
    <location>
        <begin position="307"/>
        <end position="325"/>
    </location>
</feature>
<feature type="transmembrane region" description="Helical" evidence="7">
    <location>
        <begin position="244"/>
        <end position="266"/>
    </location>
</feature>
<dbReference type="SUPFAM" id="SSF103473">
    <property type="entry name" value="MFS general substrate transporter"/>
    <property type="match status" value="1"/>
</dbReference>
<dbReference type="Proteomes" id="UP000643810">
    <property type="component" value="Unassembled WGS sequence"/>
</dbReference>
<evidence type="ECO:0000256" key="5">
    <source>
        <dbReference type="ARBA" id="ARBA00022989"/>
    </source>
</evidence>
<dbReference type="RefSeq" id="WP_118282617.1">
    <property type="nucleotide sequence ID" value="NZ_JACOPG010000004.1"/>
</dbReference>
<gene>
    <name evidence="8" type="ORF">H8R94_10270</name>
</gene>
<evidence type="ECO:0000313" key="9">
    <source>
        <dbReference type="Proteomes" id="UP000643810"/>
    </source>
</evidence>
<protein>
    <submittedName>
        <fullName evidence="8">MFS transporter</fullName>
    </submittedName>
</protein>
<feature type="transmembrane region" description="Helical" evidence="7">
    <location>
        <begin position="91"/>
        <end position="114"/>
    </location>
</feature>
<dbReference type="InterPro" id="IPR036259">
    <property type="entry name" value="MFS_trans_sf"/>
</dbReference>
<dbReference type="PANTHER" id="PTHR11328">
    <property type="entry name" value="MAJOR FACILITATOR SUPERFAMILY DOMAIN-CONTAINING PROTEIN"/>
    <property type="match status" value="1"/>
</dbReference>
<keyword evidence="4 7" id="KW-0812">Transmembrane</keyword>
<evidence type="ECO:0000256" key="1">
    <source>
        <dbReference type="ARBA" id="ARBA00004651"/>
    </source>
</evidence>
<dbReference type="Gene3D" id="1.20.1250.20">
    <property type="entry name" value="MFS general substrate transporter like domains"/>
    <property type="match status" value="2"/>
</dbReference>
<comment type="subcellular location">
    <subcellularLocation>
        <location evidence="1">Cell membrane</location>
        <topology evidence="1">Multi-pass membrane protein</topology>
    </subcellularLocation>
</comment>
<keyword evidence="5 7" id="KW-1133">Transmembrane helix</keyword>
<feature type="transmembrane region" description="Helical" evidence="7">
    <location>
        <begin position="337"/>
        <end position="361"/>
    </location>
</feature>
<feature type="transmembrane region" description="Helical" evidence="7">
    <location>
        <begin position="190"/>
        <end position="214"/>
    </location>
</feature>